<dbReference type="EMBL" id="JANBQB010000254">
    <property type="protein sequence ID" value="KAJ1978816.1"/>
    <property type="molecule type" value="Genomic_DNA"/>
</dbReference>
<evidence type="ECO:0000313" key="4">
    <source>
        <dbReference type="EMBL" id="KAJ1978816.1"/>
    </source>
</evidence>
<dbReference type="Proteomes" id="UP001151582">
    <property type="component" value="Unassembled WGS sequence"/>
</dbReference>
<dbReference type="OrthoDB" id="2152896at2759"/>
<feature type="compositionally biased region" description="Basic and acidic residues" evidence="2">
    <location>
        <begin position="30"/>
        <end position="41"/>
    </location>
</feature>
<proteinExistence type="predicted"/>
<reference evidence="4" key="1">
    <citation type="submission" date="2022-07" db="EMBL/GenBank/DDBJ databases">
        <title>Phylogenomic reconstructions and comparative analyses of Kickxellomycotina fungi.</title>
        <authorList>
            <person name="Reynolds N.K."/>
            <person name="Stajich J.E."/>
            <person name="Barry K."/>
            <person name="Grigoriev I.V."/>
            <person name="Crous P."/>
            <person name="Smith M.E."/>
        </authorList>
    </citation>
    <scope>NUCLEOTIDE SEQUENCE</scope>
    <source>
        <strain evidence="4">RSA 567</strain>
    </source>
</reference>
<feature type="domain" description="C2H2-type" evidence="3">
    <location>
        <begin position="79"/>
        <end position="101"/>
    </location>
</feature>
<name>A0A9W8B1K0_9FUNG</name>
<keyword evidence="1" id="KW-0863">Zinc-finger</keyword>
<sequence length="135" mass="15173">MAYYHAVAQTAAHSFYVDRTDKAKFQLRNTREPFHTRRLSDVRSSGSSSPELTPSRAGSTSSSSGGTTVNHFTPLRSTVACSVCGKKYKHRSCLSKHLWEHHESWGTCLKYNLTKHQQVQMMEAAQILIDMLNVA</sequence>
<dbReference type="InterPro" id="IPR013087">
    <property type="entry name" value="Znf_C2H2_type"/>
</dbReference>
<dbReference type="PROSITE" id="PS50157">
    <property type="entry name" value="ZINC_FINGER_C2H2_2"/>
    <property type="match status" value="1"/>
</dbReference>
<evidence type="ECO:0000313" key="5">
    <source>
        <dbReference type="Proteomes" id="UP001151582"/>
    </source>
</evidence>
<feature type="region of interest" description="Disordered" evidence="2">
    <location>
        <begin position="30"/>
        <end position="72"/>
    </location>
</feature>
<keyword evidence="1" id="KW-0862">Zinc</keyword>
<protein>
    <recommendedName>
        <fullName evidence="3">C2H2-type domain-containing protein</fullName>
    </recommendedName>
</protein>
<evidence type="ECO:0000256" key="1">
    <source>
        <dbReference type="PROSITE-ProRule" id="PRU00042"/>
    </source>
</evidence>
<dbReference type="AlphaFoldDB" id="A0A9W8B1K0"/>
<keyword evidence="5" id="KW-1185">Reference proteome</keyword>
<dbReference type="GO" id="GO:0008270">
    <property type="term" value="F:zinc ion binding"/>
    <property type="evidence" value="ECO:0007669"/>
    <property type="project" value="UniProtKB-KW"/>
</dbReference>
<keyword evidence="1" id="KW-0479">Metal-binding</keyword>
<evidence type="ECO:0000256" key="2">
    <source>
        <dbReference type="SAM" id="MobiDB-lite"/>
    </source>
</evidence>
<comment type="caution">
    <text evidence="4">The sequence shown here is derived from an EMBL/GenBank/DDBJ whole genome shotgun (WGS) entry which is preliminary data.</text>
</comment>
<gene>
    <name evidence="4" type="ORF">H4R34_003062</name>
</gene>
<accession>A0A9W8B1K0</accession>
<organism evidence="4 5">
    <name type="scientific">Dimargaris verticillata</name>
    <dbReference type="NCBI Taxonomy" id="2761393"/>
    <lineage>
        <taxon>Eukaryota</taxon>
        <taxon>Fungi</taxon>
        <taxon>Fungi incertae sedis</taxon>
        <taxon>Zoopagomycota</taxon>
        <taxon>Kickxellomycotina</taxon>
        <taxon>Dimargaritomycetes</taxon>
        <taxon>Dimargaritales</taxon>
        <taxon>Dimargaritaceae</taxon>
        <taxon>Dimargaris</taxon>
    </lineage>
</organism>
<evidence type="ECO:0000259" key="3">
    <source>
        <dbReference type="PROSITE" id="PS50157"/>
    </source>
</evidence>
<feature type="compositionally biased region" description="Low complexity" evidence="2">
    <location>
        <begin position="58"/>
        <end position="68"/>
    </location>
</feature>